<evidence type="ECO:0000259" key="7">
    <source>
        <dbReference type="PROSITE" id="PS50850"/>
    </source>
</evidence>
<keyword evidence="2" id="KW-0813">Transport</keyword>
<dbReference type="RefSeq" id="WP_184664471.1">
    <property type="nucleotide sequence ID" value="NZ_JACHHB010000009.1"/>
</dbReference>
<comment type="subcellular location">
    <subcellularLocation>
        <location evidence="1">Cell membrane</location>
        <topology evidence="1">Multi-pass membrane protein</topology>
    </subcellularLocation>
</comment>
<keyword evidence="4 6" id="KW-1133">Transmembrane helix</keyword>
<dbReference type="GO" id="GO:0005886">
    <property type="term" value="C:plasma membrane"/>
    <property type="evidence" value="ECO:0007669"/>
    <property type="project" value="UniProtKB-SubCell"/>
</dbReference>
<feature type="transmembrane region" description="Helical" evidence="6">
    <location>
        <begin position="368"/>
        <end position="391"/>
    </location>
</feature>
<gene>
    <name evidence="8" type="ORF">HNQ41_002234</name>
</gene>
<keyword evidence="9" id="KW-1185">Reference proteome</keyword>
<accession>A0A840QRQ6</accession>
<dbReference type="PROSITE" id="PS50850">
    <property type="entry name" value="MFS"/>
    <property type="match status" value="1"/>
</dbReference>
<keyword evidence="5 6" id="KW-0472">Membrane</keyword>
<dbReference type="PANTHER" id="PTHR23521:SF3">
    <property type="entry name" value="MFS TRANSPORTER"/>
    <property type="match status" value="1"/>
</dbReference>
<dbReference type="Gene3D" id="1.20.1250.20">
    <property type="entry name" value="MFS general substrate transporter like domains"/>
    <property type="match status" value="2"/>
</dbReference>
<dbReference type="InterPro" id="IPR036259">
    <property type="entry name" value="MFS_trans_sf"/>
</dbReference>
<keyword evidence="3 6" id="KW-0812">Transmembrane</keyword>
<feature type="domain" description="Major facilitator superfamily (MFS) profile" evidence="7">
    <location>
        <begin position="8"/>
        <end position="394"/>
    </location>
</feature>
<evidence type="ECO:0000256" key="3">
    <source>
        <dbReference type="ARBA" id="ARBA00022692"/>
    </source>
</evidence>
<dbReference type="InterPro" id="IPR011701">
    <property type="entry name" value="MFS"/>
</dbReference>
<feature type="transmembrane region" description="Helical" evidence="6">
    <location>
        <begin position="131"/>
        <end position="154"/>
    </location>
</feature>
<dbReference type="SUPFAM" id="SSF103473">
    <property type="entry name" value="MFS general substrate transporter"/>
    <property type="match status" value="1"/>
</dbReference>
<dbReference type="GO" id="GO:0022857">
    <property type="term" value="F:transmembrane transporter activity"/>
    <property type="evidence" value="ECO:0007669"/>
    <property type="project" value="InterPro"/>
</dbReference>
<evidence type="ECO:0000313" key="8">
    <source>
        <dbReference type="EMBL" id="MBB5174044.1"/>
    </source>
</evidence>
<feature type="transmembrane region" description="Helical" evidence="6">
    <location>
        <begin position="76"/>
        <end position="93"/>
    </location>
</feature>
<feature type="transmembrane region" description="Helical" evidence="6">
    <location>
        <begin position="46"/>
        <end position="67"/>
    </location>
</feature>
<sequence>MTKEQIKVLFYLSLSVFFSLTLWLSTSVVSYDLLKIWSVDKHLESWLSALIPIGFAVGTFLISYFGIADRYHPRKIFVTFAIFGATINLFILFVTSSFFGFLLIFLTGFSLSGVYPIAIKILSQWFPKQKSFAMGILIAALTLGTSFPHVINLLFSNVHWQIVIIASSSLTYFASIIVGLFLKDCKYTNETGNFSFLSLKSVIKNKPVMYANYGYFGHMWELYAMWVWLPIFLTHVFSFHFASVNTWTISLLSFIFIGIAGAIGCFFGGILSEKIGKERFIILSLLISGFCSILIGLTYQFSLIFTLLIAFVWGVFVVSDSAQFSASVSYSSKEEYVGTALTFQMCIGFLVTVVSINLVPIVQENVGWTWTFSILSLGPLLGIISILKLSLFKKRMFS</sequence>
<evidence type="ECO:0000256" key="1">
    <source>
        <dbReference type="ARBA" id="ARBA00004651"/>
    </source>
</evidence>
<dbReference type="Proteomes" id="UP000551878">
    <property type="component" value="Unassembled WGS sequence"/>
</dbReference>
<protein>
    <submittedName>
        <fullName evidence="8">MFS family permease</fullName>
    </submittedName>
</protein>
<feature type="transmembrane region" description="Helical" evidence="6">
    <location>
        <begin position="222"/>
        <end position="241"/>
    </location>
</feature>
<dbReference type="InterPro" id="IPR020846">
    <property type="entry name" value="MFS_dom"/>
</dbReference>
<dbReference type="Pfam" id="PF07690">
    <property type="entry name" value="MFS_1"/>
    <property type="match status" value="1"/>
</dbReference>
<name>A0A840QRQ6_9BACI</name>
<evidence type="ECO:0000256" key="6">
    <source>
        <dbReference type="SAM" id="Phobius"/>
    </source>
</evidence>
<comment type="caution">
    <text evidence="8">The sequence shown here is derived from an EMBL/GenBank/DDBJ whole genome shotgun (WGS) entry which is preliminary data.</text>
</comment>
<feature type="transmembrane region" description="Helical" evidence="6">
    <location>
        <begin position="336"/>
        <end position="362"/>
    </location>
</feature>
<evidence type="ECO:0000256" key="5">
    <source>
        <dbReference type="ARBA" id="ARBA00023136"/>
    </source>
</evidence>
<proteinExistence type="predicted"/>
<reference evidence="8 9" key="1">
    <citation type="submission" date="2020-08" db="EMBL/GenBank/DDBJ databases">
        <title>Genomic Encyclopedia of Type Strains, Phase IV (KMG-IV): sequencing the most valuable type-strain genomes for metagenomic binning, comparative biology and taxonomic classification.</title>
        <authorList>
            <person name="Goeker M."/>
        </authorList>
    </citation>
    <scope>NUCLEOTIDE SEQUENCE [LARGE SCALE GENOMIC DNA]</scope>
    <source>
        <strain evidence="8 9">DSM 24696</strain>
    </source>
</reference>
<feature type="transmembrane region" description="Helical" evidence="6">
    <location>
        <begin position="280"/>
        <end position="297"/>
    </location>
</feature>
<organism evidence="8 9">
    <name type="scientific">Texcoconibacillus texcoconensis</name>
    <dbReference type="NCBI Taxonomy" id="1095777"/>
    <lineage>
        <taxon>Bacteria</taxon>
        <taxon>Bacillati</taxon>
        <taxon>Bacillota</taxon>
        <taxon>Bacilli</taxon>
        <taxon>Bacillales</taxon>
        <taxon>Bacillaceae</taxon>
        <taxon>Texcoconibacillus</taxon>
    </lineage>
</organism>
<dbReference type="EMBL" id="JACHHB010000009">
    <property type="protein sequence ID" value="MBB5174044.1"/>
    <property type="molecule type" value="Genomic_DNA"/>
</dbReference>
<evidence type="ECO:0000313" key="9">
    <source>
        <dbReference type="Proteomes" id="UP000551878"/>
    </source>
</evidence>
<feature type="transmembrane region" description="Helical" evidence="6">
    <location>
        <begin position="99"/>
        <end position="119"/>
    </location>
</feature>
<feature type="transmembrane region" description="Helical" evidence="6">
    <location>
        <begin position="9"/>
        <end position="26"/>
    </location>
</feature>
<dbReference type="PANTHER" id="PTHR23521">
    <property type="entry name" value="TRANSPORTER MFS SUPERFAMILY"/>
    <property type="match status" value="1"/>
</dbReference>
<evidence type="ECO:0000256" key="2">
    <source>
        <dbReference type="ARBA" id="ARBA00022448"/>
    </source>
</evidence>
<evidence type="ECO:0000256" key="4">
    <source>
        <dbReference type="ARBA" id="ARBA00022989"/>
    </source>
</evidence>
<feature type="transmembrane region" description="Helical" evidence="6">
    <location>
        <begin position="247"/>
        <end position="268"/>
    </location>
</feature>
<feature type="transmembrane region" description="Helical" evidence="6">
    <location>
        <begin position="160"/>
        <end position="182"/>
    </location>
</feature>
<feature type="transmembrane region" description="Helical" evidence="6">
    <location>
        <begin position="303"/>
        <end position="324"/>
    </location>
</feature>
<dbReference type="AlphaFoldDB" id="A0A840QRQ6"/>